<sequence length="152" mass="16528">MATIQLPAEYGYTLAAAVSTFFVGSWLGIRVTKFRKAARIPYPYEYASYEQVTSASPAQSKAMDTFNRAQRGHQNFLENQGSAVGAMLIAGLRYPVASAVLGGIWSLGRVVYAWGYTSGGEKGRYRGIFGQLAQYVLYGFAVKSVWDVVSGA</sequence>
<evidence type="ECO:0000313" key="7">
    <source>
        <dbReference type="Proteomes" id="UP000800097"/>
    </source>
</evidence>
<dbReference type="Gene3D" id="1.20.120.550">
    <property type="entry name" value="Membrane associated eicosanoid/glutathione metabolism-like domain"/>
    <property type="match status" value="1"/>
</dbReference>
<dbReference type="GO" id="GO:0016020">
    <property type="term" value="C:membrane"/>
    <property type="evidence" value="ECO:0007669"/>
    <property type="project" value="UniProtKB-SubCell"/>
</dbReference>
<evidence type="ECO:0000256" key="1">
    <source>
        <dbReference type="ARBA" id="ARBA00004141"/>
    </source>
</evidence>
<dbReference type="GO" id="GO:0005783">
    <property type="term" value="C:endoplasmic reticulum"/>
    <property type="evidence" value="ECO:0007669"/>
    <property type="project" value="TreeGrafter"/>
</dbReference>
<dbReference type="InterPro" id="IPR023352">
    <property type="entry name" value="MAPEG-like_dom_sf"/>
</dbReference>
<name>A0A6A6JQI7_WESOR</name>
<dbReference type="GO" id="GO:0004602">
    <property type="term" value="F:glutathione peroxidase activity"/>
    <property type="evidence" value="ECO:0007669"/>
    <property type="project" value="TreeGrafter"/>
</dbReference>
<dbReference type="AlphaFoldDB" id="A0A6A6JQI7"/>
<gene>
    <name evidence="6" type="ORF">EI97DRAFT_279097</name>
</gene>
<dbReference type="InterPro" id="IPR050997">
    <property type="entry name" value="MAPEG"/>
</dbReference>
<evidence type="ECO:0000313" key="6">
    <source>
        <dbReference type="EMBL" id="KAF2277946.1"/>
    </source>
</evidence>
<proteinExistence type="predicted"/>
<evidence type="ECO:0000256" key="3">
    <source>
        <dbReference type="ARBA" id="ARBA00022989"/>
    </source>
</evidence>
<dbReference type="GeneID" id="54547520"/>
<keyword evidence="4 5" id="KW-0472">Membrane</keyword>
<feature type="transmembrane region" description="Helical" evidence="5">
    <location>
        <begin position="12"/>
        <end position="29"/>
    </location>
</feature>
<dbReference type="GO" id="GO:0004364">
    <property type="term" value="F:glutathione transferase activity"/>
    <property type="evidence" value="ECO:0007669"/>
    <property type="project" value="TreeGrafter"/>
</dbReference>
<dbReference type="Pfam" id="PF01124">
    <property type="entry name" value="MAPEG"/>
    <property type="match status" value="1"/>
</dbReference>
<dbReference type="GO" id="GO:0005635">
    <property type="term" value="C:nuclear envelope"/>
    <property type="evidence" value="ECO:0007669"/>
    <property type="project" value="TreeGrafter"/>
</dbReference>
<dbReference type="SUPFAM" id="SSF161084">
    <property type="entry name" value="MAPEG domain-like"/>
    <property type="match status" value="1"/>
</dbReference>
<keyword evidence="6" id="KW-0808">Transferase</keyword>
<dbReference type="PANTHER" id="PTHR10250:SF26">
    <property type="entry name" value="GLUTATHIONE S-TRANSFERASE 3, MITOCHONDRIAL"/>
    <property type="match status" value="1"/>
</dbReference>
<dbReference type="OrthoDB" id="410651at2759"/>
<keyword evidence="2 5" id="KW-0812">Transmembrane</keyword>
<dbReference type="Proteomes" id="UP000800097">
    <property type="component" value="Unassembled WGS sequence"/>
</dbReference>
<reference evidence="6" key="1">
    <citation type="journal article" date="2020" name="Stud. Mycol.">
        <title>101 Dothideomycetes genomes: a test case for predicting lifestyles and emergence of pathogens.</title>
        <authorList>
            <person name="Haridas S."/>
            <person name="Albert R."/>
            <person name="Binder M."/>
            <person name="Bloem J."/>
            <person name="Labutti K."/>
            <person name="Salamov A."/>
            <person name="Andreopoulos B."/>
            <person name="Baker S."/>
            <person name="Barry K."/>
            <person name="Bills G."/>
            <person name="Bluhm B."/>
            <person name="Cannon C."/>
            <person name="Castanera R."/>
            <person name="Culley D."/>
            <person name="Daum C."/>
            <person name="Ezra D."/>
            <person name="Gonzalez J."/>
            <person name="Henrissat B."/>
            <person name="Kuo A."/>
            <person name="Liang C."/>
            <person name="Lipzen A."/>
            <person name="Lutzoni F."/>
            <person name="Magnuson J."/>
            <person name="Mondo S."/>
            <person name="Nolan M."/>
            <person name="Ohm R."/>
            <person name="Pangilinan J."/>
            <person name="Park H.-J."/>
            <person name="Ramirez L."/>
            <person name="Alfaro M."/>
            <person name="Sun H."/>
            <person name="Tritt A."/>
            <person name="Yoshinaga Y."/>
            <person name="Zwiers L.-H."/>
            <person name="Turgeon B."/>
            <person name="Goodwin S."/>
            <person name="Spatafora J."/>
            <person name="Crous P."/>
            <person name="Grigoriev I."/>
        </authorList>
    </citation>
    <scope>NUCLEOTIDE SEQUENCE</scope>
    <source>
        <strain evidence="6">CBS 379.55</strain>
    </source>
</reference>
<accession>A0A6A6JQI7</accession>
<comment type="subcellular location">
    <subcellularLocation>
        <location evidence="1">Membrane</location>
        <topology evidence="1">Multi-pass membrane protein</topology>
    </subcellularLocation>
</comment>
<evidence type="ECO:0000256" key="4">
    <source>
        <dbReference type="ARBA" id="ARBA00023136"/>
    </source>
</evidence>
<dbReference type="PANTHER" id="PTHR10250">
    <property type="entry name" value="MICROSOMAL GLUTATHIONE S-TRANSFERASE"/>
    <property type="match status" value="1"/>
</dbReference>
<evidence type="ECO:0000256" key="5">
    <source>
        <dbReference type="SAM" id="Phobius"/>
    </source>
</evidence>
<keyword evidence="7" id="KW-1185">Reference proteome</keyword>
<organism evidence="6 7">
    <name type="scientific">Westerdykella ornata</name>
    <dbReference type="NCBI Taxonomy" id="318751"/>
    <lineage>
        <taxon>Eukaryota</taxon>
        <taxon>Fungi</taxon>
        <taxon>Dikarya</taxon>
        <taxon>Ascomycota</taxon>
        <taxon>Pezizomycotina</taxon>
        <taxon>Dothideomycetes</taxon>
        <taxon>Pleosporomycetidae</taxon>
        <taxon>Pleosporales</taxon>
        <taxon>Sporormiaceae</taxon>
        <taxon>Westerdykella</taxon>
    </lineage>
</organism>
<dbReference type="EMBL" id="ML986489">
    <property type="protein sequence ID" value="KAF2277946.1"/>
    <property type="molecule type" value="Genomic_DNA"/>
</dbReference>
<dbReference type="InterPro" id="IPR001129">
    <property type="entry name" value="Membr-assoc_MAPEG"/>
</dbReference>
<evidence type="ECO:0000256" key="2">
    <source>
        <dbReference type="ARBA" id="ARBA00022692"/>
    </source>
</evidence>
<keyword evidence="3 5" id="KW-1133">Transmembrane helix</keyword>
<protein>
    <submittedName>
        <fullName evidence="6">Glutation S-transferase</fullName>
    </submittedName>
</protein>
<dbReference type="RefSeq" id="XP_033655485.1">
    <property type="nucleotide sequence ID" value="XM_033794345.1"/>
</dbReference>